<reference evidence="1" key="1">
    <citation type="submission" date="2014-05" db="EMBL/GenBank/DDBJ databases">
        <authorList>
            <person name="Chronopoulou M."/>
        </authorList>
    </citation>
    <scope>NUCLEOTIDE SEQUENCE</scope>
    <source>
        <tissue evidence="1">Whole organism</tissue>
    </source>
</reference>
<protein>
    <submittedName>
        <fullName evidence="1">Uncharacterized protein</fullName>
    </submittedName>
</protein>
<organism evidence="1">
    <name type="scientific">Lepeophtheirus salmonis</name>
    <name type="common">Salmon louse</name>
    <name type="synonym">Caligus salmonis</name>
    <dbReference type="NCBI Taxonomy" id="72036"/>
    <lineage>
        <taxon>Eukaryota</taxon>
        <taxon>Metazoa</taxon>
        <taxon>Ecdysozoa</taxon>
        <taxon>Arthropoda</taxon>
        <taxon>Crustacea</taxon>
        <taxon>Multicrustacea</taxon>
        <taxon>Hexanauplia</taxon>
        <taxon>Copepoda</taxon>
        <taxon>Siphonostomatoida</taxon>
        <taxon>Caligidae</taxon>
        <taxon>Lepeophtheirus</taxon>
    </lineage>
</organism>
<dbReference type="AlphaFoldDB" id="A0A0K2VEI4"/>
<dbReference type="EMBL" id="HACA01030940">
    <property type="protein sequence ID" value="CDW48301.1"/>
    <property type="molecule type" value="Transcribed_RNA"/>
</dbReference>
<proteinExistence type="predicted"/>
<name>A0A0K2VEI4_LEPSM</name>
<feature type="non-terminal residue" evidence="1">
    <location>
        <position position="1"/>
    </location>
</feature>
<sequence length="56" mass="6666">KRPNLYLIPFQTELFCWTELIRSNKKARSEDPEDILADYGSEWITSRKHRGQNSLI</sequence>
<accession>A0A0K2VEI4</accession>
<evidence type="ECO:0000313" key="1">
    <source>
        <dbReference type="EMBL" id="CDW48301.1"/>
    </source>
</evidence>